<name>A0AAD5UGF3_9FUNG</name>
<organism evidence="2 3">
    <name type="scientific">Boothiomyces macroporosus</name>
    <dbReference type="NCBI Taxonomy" id="261099"/>
    <lineage>
        <taxon>Eukaryota</taxon>
        <taxon>Fungi</taxon>
        <taxon>Fungi incertae sedis</taxon>
        <taxon>Chytridiomycota</taxon>
        <taxon>Chytridiomycota incertae sedis</taxon>
        <taxon>Chytridiomycetes</taxon>
        <taxon>Rhizophydiales</taxon>
        <taxon>Terramycetaceae</taxon>
        <taxon>Boothiomyces</taxon>
    </lineage>
</organism>
<feature type="region of interest" description="Disordered" evidence="1">
    <location>
        <begin position="32"/>
        <end position="62"/>
    </location>
</feature>
<reference evidence="2" key="1">
    <citation type="submission" date="2020-05" db="EMBL/GenBank/DDBJ databases">
        <title>Phylogenomic resolution of chytrid fungi.</title>
        <authorList>
            <person name="Stajich J.E."/>
            <person name="Amses K."/>
            <person name="Simmons R."/>
            <person name="Seto K."/>
            <person name="Myers J."/>
            <person name="Bonds A."/>
            <person name="Quandt C.A."/>
            <person name="Barry K."/>
            <person name="Liu P."/>
            <person name="Grigoriev I."/>
            <person name="Longcore J.E."/>
            <person name="James T.Y."/>
        </authorList>
    </citation>
    <scope>NUCLEOTIDE SEQUENCE</scope>
    <source>
        <strain evidence="2">PLAUS21</strain>
    </source>
</reference>
<feature type="region of interest" description="Disordered" evidence="1">
    <location>
        <begin position="272"/>
        <end position="327"/>
    </location>
</feature>
<feature type="region of interest" description="Disordered" evidence="1">
    <location>
        <begin position="133"/>
        <end position="204"/>
    </location>
</feature>
<evidence type="ECO:0000256" key="1">
    <source>
        <dbReference type="SAM" id="MobiDB-lite"/>
    </source>
</evidence>
<sequence>MCLSNILHEVLNLSLMASLNKLVMKMHNGALSMSSQSKPEQSKIGEPGDNLFNNSSKTMGPPEKDMHAIAERRRSVFVNGRSLKNALLEEESRISEIDKPSVKIPTSTSMRQIPGVEIEQRVSVSTKNASLRISVDTNHSGPKIDSAGITAEGSPKKSPHQDEQKIPAYHGEDSHVNPFQTSGSRRATINTFQPARTSDRGSSFDDYRKRFSVLQPAKEERIDEGSAEPATNTSVTTRKKRERRVTLDSKVTNPMEMLTKIELLKQSAAEEQGLVKDVPDNNQIEYPAEQKESSLINPPREISRENISEQNQPPTLDPRPVPPDSDA</sequence>
<protein>
    <submittedName>
        <fullName evidence="2">Uncharacterized protein</fullName>
    </submittedName>
</protein>
<feature type="region of interest" description="Disordered" evidence="1">
    <location>
        <begin position="218"/>
        <end position="244"/>
    </location>
</feature>
<accession>A0AAD5UGF3</accession>
<dbReference type="Proteomes" id="UP001210925">
    <property type="component" value="Unassembled WGS sequence"/>
</dbReference>
<keyword evidence="3" id="KW-1185">Reference proteome</keyword>
<gene>
    <name evidence="2" type="ORF">HK103_006867</name>
</gene>
<dbReference type="EMBL" id="JADGKB010000079">
    <property type="protein sequence ID" value="KAJ3254715.1"/>
    <property type="molecule type" value="Genomic_DNA"/>
</dbReference>
<feature type="compositionally biased region" description="Pro residues" evidence="1">
    <location>
        <begin position="315"/>
        <end position="327"/>
    </location>
</feature>
<feature type="compositionally biased region" description="Polar residues" evidence="1">
    <location>
        <begin position="177"/>
        <end position="196"/>
    </location>
</feature>
<feature type="compositionally biased region" description="Basic and acidic residues" evidence="1">
    <location>
        <begin position="159"/>
        <end position="175"/>
    </location>
</feature>
<comment type="caution">
    <text evidence="2">The sequence shown here is derived from an EMBL/GenBank/DDBJ whole genome shotgun (WGS) entry which is preliminary data.</text>
</comment>
<evidence type="ECO:0000313" key="3">
    <source>
        <dbReference type="Proteomes" id="UP001210925"/>
    </source>
</evidence>
<proteinExistence type="predicted"/>
<dbReference type="AlphaFoldDB" id="A0AAD5UGF3"/>
<evidence type="ECO:0000313" key="2">
    <source>
        <dbReference type="EMBL" id="KAJ3254715.1"/>
    </source>
</evidence>